<evidence type="ECO:0000313" key="3">
    <source>
        <dbReference type="Proteomes" id="UP001595767"/>
    </source>
</evidence>
<keyword evidence="1" id="KW-0732">Signal</keyword>
<dbReference type="EMBL" id="JBHSBA010000007">
    <property type="protein sequence ID" value="MFC4126268.1"/>
    <property type="molecule type" value="Genomic_DNA"/>
</dbReference>
<keyword evidence="3" id="KW-1185">Reference proteome</keyword>
<organism evidence="2 3">
    <name type="scientific">Nocardia rhizosphaerae</name>
    <dbReference type="NCBI Taxonomy" id="1691571"/>
    <lineage>
        <taxon>Bacteria</taxon>
        <taxon>Bacillati</taxon>
        <taxon>Actinomycetota</taxon>
        <taxon>Actinomycetes</taxon>
        <taxon>Mycobacteriales</taxon>
        <taxon>Nocardiaceae</taxon>
        <taxon>Nocardia</taxon>
    </lineage>
</organism>
<sequence length="73" mass="7054">MNKALAVGVLALVVSGIFGAAPAMASAGLPLQPAQPESIVESPAGQPVSTPQGIAGLLGSLSAEGPWDGGIDF</sequence>
<name>A0ABV8L6E5_9NOCA</name>
<proteinExistence type="predicted"/>
<protein>
    <recommendedName>
        <fullName evidence="4">Secreted protein</fullName>
    </recommendedName>
</protein>
<feature type="signal peptide" evidence="1">
    <location>
        <begin position="1"/>
        <end position="20"/>
    </location>
</feature>
<dbReference type="RefSeq" id="WP_378551255.1">
    <property type="nucleotide sequence ID" value="NZ_JBHSBA010000007.1"/>
</dbReference>
<accession>A0ABV8L6E5</accession>
<reference evidence="3" key="1">
    <citation type="journal article" date="2019" name="Int. J. Syst. Evol. Microbiol.">
        <title>The Global Catalogue of Microorganisms (GCM) 10K type strain sequencing project: providing services to taxonomists for standard genome sequencing and annotation.</title>
        <authorList>
            <consortium name="The Broad Institute Genomics Platform"/>
            <consortium name="The Broad Institute Genome Sequencing Center for Infectious Disease"/>
            <person name="Wu L."/>
            <person name="Ma J."/>
        </authorList>
    </citation>
    <scope>NUCLEOTIDE SEQUENCE [LARGE SCALE GENOMIC DNA]</scope>
    <source>
        <strain evidence="3">CGMCC 4.7204</strain>
    </source>
</reference>
<dbReference type="Proteomes" id="UP001595767">
    <property type="component" value="Unassembled WGS sequence"/>
</dbReference>
<comment type="caution">
    <text evidence="2">The sequence shown here is derived from an EMBL/GenBank/DDBJ whole genome shotgun (WGS) entry which is preliminary data.</text>
</comment>
<evidence type="ECO:0000313" key="2">
    <source>
        <dbReference type="EMBL" id="MFC4126268.1"/>
    </source>
</evidence>
<evidence type="ECO:0008006" key="4">
    <source>
        <dbReference type="Google" id="ProtNLM"/>
    </source>
</evidence>
<gene>
    <name evidence="2" type="ORF">ACFOW8_15130</name>
</gene>
<evidence type="ECO:0000256" key="1">
    <source>
        <dbReference type="SAM" id="SignalP"/>
    </source>
</evidence>
<feature type="chain" id="PRO_5045613248" description="Secreted protein" evidence="1">
    <location>
        <begin position="21"/>
        <end position="73"/>
    </location>
</feature>